<keyword evidence="1" id="KW-0732">Signal</keyword>
<evidence type="ECO:0008006" key="4">
    <source>
        <dbReference type="Google" id="ProtNLM"/>
    </source>
</evidence>
<dbReference type="AlphaFoldDB" id="A0A7L5C0I4"/>
<evidence type="ECO:0000313" key="2">
    <source>
        <dbReference type="EMBL" id="QIE56893.1"/>
    </source>
</evidence>
<sequence length="130" mass="13385">MIRHLHRWRRCPPAPVAVILALLLSFRAFAPAAIAAPAEGYVPICTGGEIVYVAVNELAGSAENAPTTKTAPADAPCPWFGLNHATLEALAGAPPPIALPAPPAPPHVAPTPLHVATTAFRPRAPPGFAS</sequence>
<accession>A0A7L5C0I4</accession>
<gene>
    <name evidence="2" type="ORF">G5B40_16485</name>
</gene>
<feature type="chain" id="PRO_5029700569" description="DUF2946 domain-containing protein" evidence="1">
    <location>
        <begin position="31"/>
        <end position="130"/>
    </location>
</feature>
<organism evidence="2 3">
    <name type="scientific">Pikeienuella piscinae</name>
    <dbReference type="NCBI Taxonomy" id="2748098"/>
    <lineage>
        <taxon>Bacteria</taxon>
        <taxon>Pseudomonadati</taxon>
        <taxon>Pseudomonadota</taxon>
        <taxon>Alphaproteobacteria</taxon>
        <taxon>Rhodobacterales</taxon>
        <taxon>Paracoccaceae</taxon>
        <taxon>Pikeienuella</taxon>
    </lineage>
</organism>
<evidence type="ECO:0000313" key="3">
    <source>
        <dbReference type="Proteomes" id="UP000503336"/>
    </source>
</evidence>
<reference evidence="2 3" key="1">
    <citation type="submission" date="2020-02" db="EMBL/GenBank/DDBJ databases">
        <title>complete genome sequence of Rhodobacteraceae bacterium.</title>
        <authorList>
            <person name="Park J."/>
            <person name="Kim Y.-S."/>
            <person name="Kim K.-H."/>
        </authorList>
    </citation>
    <scope>NUCLEOTIDE SEQUENCE [LARGE SCALE GENOMIC DNA]</scope>
    <source>
        <strain evidence="2 3">RR4-56</strain>
    </source>
</reference>
<dbReference type="Proteomes" id="UP000503336">
    <property type="component" value="Chromosome"/>
</dbReference>
<proteinExistence type="predicted"/>
<dbReference type="EMBL" id="CP049056">
    <property type="protein sequence ID" value="QIE56893.1"/>
    <property type="molecule type" value="Genomic_DNA"/>
</dbReference>
<keyword evidence="3" id="KW-1185">Reference proteome</keyword>
<dbReference type="KEGG" id="hdh:G5B40_16485"/>
<feature type="signal peptide" evidence="1">
    <location>
        <begin position="1"/>
        <end position="30"/>
    </location>
</feature>
<name>A0A7L5C0I4_9RHOB</name>
<protein>
    <recommendedName>
        <fullName evidence="4">DUF2946 domain-containing protein</fullName>
    </recommendedName>
</protein>
<evidence type="ECO:0000256" key="1">
    <source>
        <dbReference type="SAM" id="SignalP"/>
    </source>
</evidence>
<dbReference type="RefSeq" id="WP_165100815.1">
    <property type="nucleotide sequence ID" value="NZ_CP049056.1"/>
</dbReference>